<keyword evidence="4" id="KW-1185">Reference proteome</keyword>
<dbReference type="PANTHER" id="PTHR33055:SF3">
    <property type="entry name" value="PUTATIVE TRANSPOSASE FOR IS117-RELATED"/>
    <property type="match status" value="1"/>
</dbReference>
<dbReference type="PANTHER" id="PTHR33055">
    <property type="entry name" value="TRANSPOSASE FOR INSERTION SEQUENCE ELEMENT IS1111A"/>
    <property type="match status" value="1"/>
</dbReference>
<dbReference type="Proteomes" id="UP000031977">
    <property type="component" value="Unassembled WGS sequence"/>
</dbReference>
<accession>A0A0C3HU33</accession>
<dbReference type="Pfam" id="PF02371">
    <property type="entry name" value="Transposase_20"/>
    <property type="match status" value="1"/>
</dbReference>
<feature type="domain" description="Transposase IS116/IS110/IS902 C-terminal" evidence="2">
    <location>
        <begin position="210"/>
        <end position="290"/>
    </location>
</feature>
<protein>
    <submittedName>
        <fullName evidence="3">Transposase</fullName>
    </submittedName>
</protein>
<dbReference type="InterPro" id="IPR047650">
    <property type="entry name" value="Transpos_IS110"/>
</dbReference>
<dbReference type="InterPro" id="IPR002525">
    <property type="entry name" value="Transp_IS110-like_N"/>
</dbReference>
<evidence type="ECO:0000313" key="3">
    <source>
        <dbReference type="EMBL" id="KIN11691.1"/>
    </source>
</evidence>
<evidence type="ECO:0000313" key="4">
    <source>
        <dbReference type="Proteomes" id="UP000031977"/>
    </source>
</evidence>
<dbReference type="OrthoDB" id="5289737at2"/>
<feature type="domain" description="Transposase IS110-like N-terminal" evidence="1">
    <location>
        <begin position="6"/>
        <end position="145"/>
    </location>
</feature>
<name>A0A0C3HU33_9VIBR</name>
<dbReference type="STRING" id="50718.SU60_06385"/>
<dbReference type="EMBL" id="JXOK01000015">
    <property type="protein sequence ID" value="KIN11691.1"/>
    <property type="molecule type" value="Genomic_DNA"/>
</dbReference>
<dbReference type="NCBIfam" id="NF033542">
    <property type="entry name" value="transpos_IS110"/>
    <property type="match status" value="1"/>
</dbReference>
<dbReference type="RefSeq" id="WP_041154781.1">
    <property type="nucleotide sequence ID" value="NZ_CBCRVP010000007.1"/>
</dbReference>
<gene>
    <name evidence="3" type="ORF">SU60_06385</name>
</gene>
<sequence>MKKTIVGVDLAKKVVQVCVYANKKVRSNTEMTPNEFALWLANSKPMTVIFEACSTSNYWKQRTASLGHDARLISPNLVASVRQNQKTDKNDALAIIQASLLPDVAFVSGKSVEQQQLQSIMRMRELCMKQKTAAKNQIIALLSEFNIKVSKRKGGLLRVIESTLEDAENGFSMEFRVALCAAKEQYLTLVETISTYDTCLEQSIKSHPDCKKLLKIEGIGILNAINLYIALGCADIGSFTKGKDAAACIGLTPIQHSSGGKSKVGSIGRRTKNTILRSQLITGAMSIVNHLGTRAAKTKKELWLKALIERRGKKCAAVALANKNVRTAFALLTQGSEYKADPVSA</sequence>
<evidence type="ECO:0000259" key="1">
    <source>
        <dbReference type="Pfam" id="PF01548"/>
    </source>
</evidence>
<dbReference type="AlphaFoldDB" id="A0A0C3HU33"/>
<organism evidence="3 4">
    <name type="scientific">Vibrio mytili</name>
    <dbReference type="NCBI Taxonomy" id="50718"/>
    <lineage>
        <taxon>Bacteria</taxon>
        <taxon>Pseudomonadati</taxon>
        <taxon>Pseudomonadota</taxon>
        <taxon>Gammaproteobacteria</taxon>
        <taxon>Vibrionales</taxon>
        <taxon>Vibrionaceae</taxon>
        <taxon>Vibrio</taxon>
    </lineage>
</organism>
<proteinExistence type="predicted"/>
<dbReference type="GO" id="GO:0003677">
    <property type="term" value="F:DNA binding"/>
    <property type="evidence" value="ECO:0007669"/>
    <property type="project" value="InterPro"/>
</dbReference>
<reference evidence="3 4" key="1">
    <citation type="submission" date="2015-01" db="EMBL/GenBank/DDBJ databases">
        <title>Draft genome of Vibrio mytili type strain CAIM 528.</title>
        <authorList>
            <person name="Gonzalez-Castillo A."/>
            <person name="Gomez-Gil B."/>
            <person name="Enciso-Ibarra J."/>
        </authorList>
    </citation>
    <scope>NUCLEOTIDE SEQUENCE [LARGE SCALE GENOMIC DNA]</scope>
    <source>
        <strain evidence="3 4">CAIM 528</strain>
    </source>
</reference>
<dbReference type="Pfam" id="PF01548">
    <property type="entry name" value="DEDD_Tnp_IS110"/>
    <property type="match status" value="1"/>
</dbReference>
<dbReference type="GO" id="GO:0006313">
    <property type="term" value="P:DNA transposition"/>
    <property type="evidence" value="ECO:0007669"/>
    <property type="project" value="InterPro"/>
</dbReference>
<dbReference type="GO" id="GO:0004803">
    <property type="term" value="F:transposase activity"/>
    <property type="evidence" value="ECO:0007669"/>
    <property type="project" value="InterPro"/>
</dbReference>
<evidence type="ECO:0000259" key="2">
    <source>
        <dbReference type="Pfam" id="PF02371"/>
    </source>
</evidence>
<comment type="caution">
    <text evidence="3">The sequence shown here is derived from an EMBL/GenBank/DDBJ whole genome shotgun (WGS) entry which is preliminary data.</text>
</comment>
<dbReference type="InterPro" id="IPR003346">
    <property type="entry name" value="Transposase_20"/>
</dbReference>